<evidence type="ECO:0000256" key="1">
    <source>
        <dbReference type="PROSITE-ProRule" id="PRU00176"/>
    </source>
</evidence>
<dbReference type="InterPro" id="IPR022742">
    <property type="entry name" value="Hydrolase_4"/>
</dbReference>
<evidence type="ECO:0000259" key="3">
    <source>
        <dbReference type="PROSITE" id="PS50102"/>
    </source>
</evidence>
<dbReference type="Pfam" id="PF00076">
    <property type="entry name" value="RRM_1"/>
    <property type="match status" value="2"/>
</dbReference>
<dbReference type="Gene3D" id="3.30.70.330">
    <property type="match status" value="2"/>
</dbReference>
<dbReference type="InterPro" id="IPR051044">
    <property type="entry name" value="MAG_DAG_Lipase"/>
</dbReference>
<dbReference type="PROSITE" id="PS50102">
    <property type="entry name" value="RRM"/>
    <property type="match status" value="2"/>
</dbReference>
<reference evidence="4 5" key="1">
    <citation type="journal article" date="2019" name="Sci. Rep.">
        <title>A high-quality genome of Eragrostis curvula grass provides insights into Poaceae evolution and supports new strategies to enhance forage quality.</title>
        <authorList>
            <person name="Carballo J."/>
            <person name="Santos B.A.C.M."/>
            <person name="Zappacosta D."/>
            <person name="Garbus I."/>
            <person name="Selva J.P."/>
            <person name="Gallo C.A."/>
            <person name="Diaz A."/>
            <person name="Albertini E."/>
            <person name="Caccamo M."/>
            <person name="Echenique V."/>
        </authorList>
    </citation>
    <scope>NUCLEOTIDE SEQUENCE [LARGE SCALE GENOMIC DNA]</scope>
    <source>
        <strain evidence="5">cv. Victoria</strain>
        <tissue evidence="4">Leaf</tissue>
    </source>
</reference>
<feature type="region of interest" description="Disordered" evidence="2">
    <location>
        <begin position="333"/>
        <end position="410"/>
    </location>
</feature>
<dbReference type="SUPFAM" id="SSF54928">
    <property type="entry name" value="RNA-binding domain, RBD"/>
    <property type="match status" value="2"/>
</dbReference>
<keyword evidence="1" id="KW-0694">RNA-binding</keyword>
<dbReference type="OrthoDB" id="2498029at2759"/>
<dbReference type="GO" id="GO:0003723">
    <property type="term" value="F:RNA binding"/>
    <property type="evidence" value="ECO:0007669"/>
    <property type="project" value="UniProtKB-UniRule"/>
</dbReference>
<keyword evidence="5" id="KW-1185">Reference proteome</keyword>
<dbReference type="InterPro" id="IPR012677">
    <property type="entry name" value="Nucleotide-bd_a/b_plait_sf"/>
</dbReference>
<feature type="domain" description="RRM" evidence="3">
    <location>
        <begin position="521"/>
        <end position="598"/>
    </location>
</feature>
<dbReference type="InterPro" id="IPR035979">
    <property type="entry name" value="RBD_domain_sf"/>
</dbReference>
<gene>
    <name evidence="4" type="ORF">EJB05_10095</name>
</gene>
<evidence type="ECO:0000256" key="2">
    <source>
        <dbReference type="SAM" id="MobiDB-lite"/>
    </source>
</evidence>
<proteinExistence type="predicted"/>
<dbReference type="InterPro" id="IPR000504">
    <property type="entry name" value="RRM_dom"/>
</dbReference>
<dbReference type="PANTHER" id="PTHR11614">
    <property type="entry name" value="PHOSPHOLIPASE-RELATED"/>
    <property type="match status" value="1"/>
</dbReference>
<dbReference type="InterPro" id="IPR029058">
    <property type="entry name" value="AB_hydrolase_fold"/>
</dbReference>
<dbReference type="PRINTS" id="PR00111">
    <property type="entry name" value="ABHYDROLASE"/>
</dbReference>
<name>A0A5J9W887_9POAL</name>
<dbReference type="FunFam" id="3.40.50.1820:FF:000036">
    <property type="entry name" value="Alpha/beta-Hydrolases superfamily protein"/>
    <property type="match status" value="1"/>
</dbReference>
<dbReference type="Gramene" id="TVU43610">
    <property type="protein sequence ID" value="TVU43610"/>
    <property type="gene ID" value="EJB05_10095"/>
</dbReference>
<sequence>MSSSNGDDGGQVVEYEYQEEYVRNSRGMRLFSCRWLPKSASPKALVFLCHGYAVECSVTMRGTGERLAAAGYGVYGLDYEGHGRSEGLQGYVPEFDALVADCDAFFVSKATGSSRRFLLGESMGGAVALLLHRARPDFWTGAVLVAPMCKIADDMRPHPVVVNILKAMTNIIPTWKIVPTNDVIDFAYKTQEKRDEIRTNPYCYKGKPRLKTAYELLKVSLHLEANLLHQVTLPFLIVHGGADKVTDPSVSELLHRSAASQDKTLKLYPGMWHALTSGESPDNIHAVFQDIIAWLDHRSTEEEEPSSSSEAEQKARHDDLHLLHANKVFAAAARPGTKARASSGPPPPFLETEETEDDERGWSGAESESEGGGGGSDEEEEEEEQEWAGGNGAARGEDSGADAGEDLSGWKRKWPRPRELFVCNLPRRCGAEDLLELFRPHGTVLSVEIKRNAETGISRGCAFVTMRSLAEARAAVEALDGFDMDGREVFVKVASHVISNRKNVKLPHITPMKDHIFESPHKIYVGNLAWSVQPHDLRELFAQCGTVVSTRLLTDRKGGRNRVYGFLSFSSAEELQAALKLDRTVFHGRDILVKEAHLERQTHGAVKDYS</sequence>
<comment type="caution">
    <text evidence="4">The sequence shown here is derived from an EMBL/GenBank/DDBJ whole genome shotgun (WGS) entry which is preliminary data.</text>
</comment>
<evidence type="ECO:0000313" key="4">
    <source>
        <dbReference type="EMBL" id="TVU43610.1"/>
    </source>
</evidence>
<organism evidence="4 5">
    <name type="scientific">Eragrostis curvula</name>
    <name type="common">weeping love grass</name>
    <dbReference type="NCBI Taxonomy" id="38414"/>
    <lineage>
        <taxon>Eukaryota</taxon>
        <taxon>Viridiplantae</taxon>
        <taxon>Streptophyta</taxon>
        <taxon>Embryophyta</taxon>
        <taxon>Tracheophyta</taxon>
        <taxon>Spermatophyta</taxon>
        <taxon>Magnoliopsida</taxon>
        <taxon>Liliopsida</taxon>
        <taxon>Poales</taxon>
        <taxon>Poaceae</taxon>
        <taxon>PACMAD clade</taxon>
        <taxon>Chloridoideae</taxon>
        <taxon>Eragrostideae</taxon>
        <taxon>Eragrostidinae</taxon>
        <taxon>Eragrostis</taxon>
    </lineage>
</organism>
<dbReference type="Gene3D" id="3.40.50.1820">
    <property type="entry name" value="alpha/beta hydrolase"/>
    <property type="match status" value="1"/>
</dbReference>
<dbReference type="Proteomes" id="UP000324897">
    <property type="component" value="Unassembled WGS sequence"/>
</dbReference>
<feature type="domain" description="RRM" evidence="3">
    <location>
        <begin position="418"/>
        <end position="496"/>
    </location>
</feature>
<evidence type="ECO:0000313" key="5">
    <source>
        <dbReference type="Proteomes" id="UP000324897"/>
    </source>
</evidence>
<dbReference type="EMBL" id="RWGY01000005">
    <property type="protein sequence ID" value="TVU43610.1"/>
    <property type="molecule type" value="Genomic_DNA"/>
</dbReference>
<accession>A0A5J9W887</accession>
<dbReference type="AlphaFoldDB" id="A0A5J9W887"/>
<dbReference type="InterPro" id="IPR000073">
    <property type="entry name" value="AB_hydrolase_1"/>
</dbReference>
<dbReference type="SUPFAM" id="SSF53474">
    <property type="entry name" value="alpha/beta-Hydrolases"/>
    <property type="match status" value="1"/>
</dbReference>
<dbReference type="Pfam" id="PF12146">
    <property type="entry name" value="Hydrolase_4"/>
    <property type="match status" value="1"/>
</dbReference>
<protein>
    <recommendedName>
        <fullName evidence="3">RRM domain-containing protein</fullName>
    </recommendedName>
</protein>
<feature type="compositionally biased region" description="Acidic residues" evidence="2">
    <location>
        <begin position="376"/>
        <end position="386"/>
    </location>
</feature>
<dbReference type="SMART" id="SM00360">
    <property type="entry name" value="RRM"/>
    <property type="match status" value="2"/>
</dbReference>